<accession>A0A414FNK0</accession>
<name>A0A414FNK0_9BACE</name>
<dbReference type="Proteomes" id="UP000284689">
    <property type="component" value="Unassembled WGS sequence"/>
</dbReference>
<evidence type="ECO:0008006" key="4">
    <source>
        <dbReference type="Google" id="ProtNLM"/>
    </source>
</evidence>
<evidence type="ECO:0000313" key="2">
    <source>
        <dbReference type="EMBL" id="RHD51082.1"/>
    </source>
</evidence>
<organism evidence="2 3">
    <name type="scientific">Bacteroides caccae</name>
    <dbReference type="NCBI Taxonomy" id="47678"/>
    <lineage>
        <taxon>Bacteria</taxon>
        <taxon>Pseudomonadati</taxon>
        <taxon>Bacteroidota</taxon>
        <taxon>Bacteroidia</taxon>
        <taxon>Bacteroidales</taxon>
        <taxon>Bacteroidaceae</taxon>
        <taxon>Bacteroides</taxon>
    </lineage>
</organism>
<evidence type="ECO:0000313" key="3">
    <source>
        <dbReference type="Proteomes" id="UP000284689"/>
    </source>
</evidence>
<feature type="coiled-coil region" evidence="1">
    <location>
        <begin position="331"/>
        <end position="358"/>
    </location>
</feature>
<dbReference type="NCBIfam" id="NF041813">
    <property type="entry name" value="Avs2"/>
    <property type="match status" value="1"/>
</dbReference>
<keyword evidence="1" id="KW-0175">Coiled coil</keyword>
<evidence type="ECO:0000256" key="1">
    <source>
        <dbReference type="SAM" id="Coils"/>
    </source>
</evidence>
<proteinExistence type="predicted"/>
<reference evidence="2 3" key="1">
    <citation type="submission" date="2018-08" db="EMBL/GenBank/DDBJ databases">
        <title>A genome reference for cultivated species of the human gut microbiota.</title>
        <authorList>
            <person name="Zou Y."/>
            <person name="Xue W."/>
            <person name="Luo G."/>
        </authorList>
    </citation>
    <scope>NUCLEOTIDE SEQUENCE [LARGE SCALE GENOMIC DNA]</scope>
    <source>
        <strain evidence="2 3">AM31-16AC</strain>
    </source>
</reference>
<dbReference type="InterPro" id="IPR009003">
    <property type="entry name" value="Peptidase_S1_PA"/>
</dbReference>
<dbReference type="EMBL" id="QSJD01000006">
    <property type="protein sequence ID" value="RHD51082.1"/>
    <property type="molecule type" value="Genomic_DNA"/>
</dbReference>
<protein>
    <recommendedName>
        <fullName evidence="4">Serine protease</fullName>
    </recommendedName>
</protein>
<dbReference type="SUPFAM" id="SSF50494">
    <property type="entry name" value="Trypsin-like serine proteases"/>
    <property type="match status" value="1"/>
</dbReference>
<comment type="caution">
    <text evidence="2">The sequence shown here is derived from an EMBL/GenBank/DDBJ whole genome shotgun (WGS) entry which is preliminary data.</text>
</comment>
<sequence length="1566" mass="180610">MLMTDTCLNIITQLTVELHKDDISKEKLGTGVLYTNRKLSGVVYVLTAKHCLSKLGEKGRVSLRIYNPDTSTYEYVTPVKQSILLHPVDDAGIIIINKRELASVVSDLPSVYVVDKNFGTDEAVSKGFPVATLNQTNENGESSLAMIRMTYLHEDITENVFQLSTNDDYSEDTIVGMSGSGIFIEACEELYINGIFIRYTDEERGKVISAQRLISFNKLLEEEYKKKMSLSFLGHHGLGHKTLKNNVEDSVANLGPRYCQKVNVRTGTAKYFNCVAKTPAYFERLYRNIDSWLTEKSYRTRKDSNRIGQLESHLKAIRDDFTVALSNLDQRVDAIIDLSSLMKRVESLQNELEEVRHRFYSDYSSTKKDDNVRKELEADEARLLEISQDLYSFTENFEDLKINLANNPYLIIKGEAGCGKSHLLGDVASKRIDDGLPTLLFLGTDFAEETYETTITSKVGFVGTFREFLSSFNQIGTQVGSRALLMIDALNEGPQAVLWKDRLSGLIKSLKDYPAIGLVVSVRDTYFDDVIPDGVETDSGATVIEHKGFKGLEYEAVRQFCLAYELNLPNVPILTPEFCNPLFLKIICDTLEASGEKDFPKGFNGVSSLFNQYFKNLDKKFAEKKPEYKYRDVVSAAVKLLAFPIFEAKYNLLKIKDADSLLQQQFPSCHNLLADLIDNNLLLKTKYSFDEENIDSVVFSYQRISDFIIAREIVNKFQDWESFAENINTDKTLHSIFVDKHWSFKGILEAMAILIPERFAHEMTDVIRFIPEDEYERVYYTCLNTISEAQINSLCWRAIESIDKETIIQFLGSKYCHINPDDWYNKLVELSTIPNHSFNADYFHALMMGLTMPKRDSIFQFFFNDCAEYDNDRCANPLRRLIDWAWSEDVSVKADSESTRLAAIILCWLLSSTYIKHRDEATKALVNLLSEQVEVLIETLRQFENVDDMYIYERLYAVAYGVALRTSSRDGLMKLARYVYETIFKRNNPPKNILLRDYARNIVEYAKYKGVITAVDMKKVRPPYTSTLPTWPADDEVNYLHIDYDAPNFKERKGSEQNQIWESVKGGLADFWNKLTKPTIDHFYPVPISEEKEFDKALRLFKGNMKKLAINICERKAVLILNRQKGPRNASINDTIFEFVCNEAEKLMSEEQKKALYDIMIPFKVRELPLMQHHYGRFPTEGIRNWVVKRAYELGFDVNLHGAYDRFAKKWTFRNSDKRIDRIGKKYQWIAFYEIMGILADNYKYEDDYANEGSGGYELFHGTWQSFLRNINPSMIARVKSVESEEADDSRVAEEHEWYNEEQFDNWKYSGTNESWASMIKDLPDPVSLIQKLDDDGIEWLTLNNSRSWDEPKDIGKEKYEYKLLKHDVYLATDAILVKQQDKEKAIQSLDGRVLWDGVELPTDDWQYLVNREKYWSPAYKDVYRDRQGWANSIDGLDVPYYYSCEQACGHIEDDQSGTINKYSIPCRLLFEGMGMEYDSHDGQYLDKDGNLVALTYGYNQILVKKEPLLRFLKQSELAILWIVRGEKRVYISGGKGCQCIYAPCGVYYLDNNNVPEGVLRTYKRV</sequence>
<gene>
    <name evidence="2" type="ORF">DW794_05725</name>
</gene>